<proteinExistence type="predicted"/>
<name>A0AAE7WF38_9CAUD</name>
<sequence>MSYIKFKYNRITGMWSRILLLSNGKDVPYQNEVMLTPVQLAGYPRNWDEVAEFNVVKYFHQQLPDDVSYYSELPLDIEREMLENLPYRVWDILVHKDIRLIHTALPSGFIVKGSECISGLEDLLNPAVTLGSAEFGEQLKAALFNKGV</sequence>
<dbReference type="GeneID" id="77953078"/>
<dbReference type="EMBL" id="MZ348422">
    <property type="protein sequence ID" value="QYN79901.1"/>
    <property type="molecule type" value="Genomic_DNA"/>
</dbReference>
<dbReference type="KEGG" id="vg:77953078"/>
<dbReference type="Proteomes" id="UP000828443">
    <property type="component" value="Segment"/>
</dbReference>
<evidence type="ECO:0000313" key="1">
    <source>
        <dbReference type="EMBL" id="QYN79901.1"/>
    </source>
</evidence>
<reference evidence="1" key="1">
    <citation type="journal article" date="2021" name="Viruses">
        <title>Novel Viruses That Lyse Plant and Human Strains of Kosakonia cowanii.</title>
        <authorList>
            <person name="Petrzik K."/>
            <person name="Brazdova S."/>
            <person name="Krawczyk K."/>
        </authorList>
    </citation>
    <scope>NUCLEOTIDE SEQUENCE</scope>
</reference>
<accession>A0AAE7WF38</accession>
<evidence type="ECO:0000313" key="2">
    <source>
        <dbReference type="Proteomes" id="UP000828443"/>
    </source>
</evidence>
<keyword evidence="2" id="KW-1185">Reference proteome</keyword>
<organism evidence="1 2">
    <name type="scientific">Kosakonia phage Kc263</name>
    <dbReference type="NCBI Taxonomy" id="2863194"/>
    <lineage>
        <taxon>Viruses</taxon>
        <taxon>Duplodnaviria</taxon>
        <taxon>Heunggongvirae</taxon>
        <taxon>Uroviricota</taxon>
        <taxon>Caudoviricetes</taxon>
        <taxon>Chimalliviridae</taxon>
        <taxon>Branisovskavirus</taxon>
        <taxon>Branisovskavirus Kc263</taxon>
    </lineage>
</organism>
<dbReference type="RefSeq" id="YP_010676713.1">
    <property type="nucleotide sequence ID" value="NC_071015.1"/>
</dbReference>
<protein>
    <submittedName>
        <fullName evidence="1">Uncharacterized protein</fullName>
    </submittedName>
</protein>